<organism evidence="2 3">
    <name type="scientific">Phaeospirillum tilakii</name>
    <dbReference type="NCBI Taxonomy" id="741673"/>
    <lineage>
        <taxon>Bacteria</taxon>
        <taxon>Pseudomonadati</taxon>
        <taxon>Pseudomonadota</taxon>
        <taxon>Alphaproteobacteria</taxon>
        <taxon>Rhodospirillales</taxon>
        <taxon>Rhodospirillaceae</taxon>
        <taxon>Phaeospirillum</taxon>
    </lineage>
</organism>
<comment type="caution">
    <text evidence="2">The sequence shown here is derived from an EMBL/GenBank/DDBJ whole genome shotgun (WGS) entry which is preliminary data.</text>
</comment>
<proteinExistence type="predicted"/>
<evidence type="ECO:0000256" key="1">
    <source>
        <dbReference type="SAM" id="MobiDB-lite"/>
    </source>
</evidence>
<feature type="compositionally biased region" description="Polar residues" evidence="1">
    <location>
        <begin position="64"/>
        <end position="74"/>
    </location>
</feature>
<accession>A0ABW5C9A3</accession>
<feature type="region of interest" description="Disordered" evidence="1">
    <location>
        <begin position="54"/>
        <end position="74"/>
    </location>
</feature>
<protein>
    <submittedName>
        <fullName evidence="2">Uncharacterized protein</fullName>
    </submittedName>
</protein>
<name>A0ABW5C9A3_9PROT</name>
<dbReference type="EMBL" id="JBHUIY010000004">
    <property type="protein sequence ID" value="MFD2232776.1"/>
    <property type="molecule type" value="Genomic_DNA"/>
</dbReference>
<evidence type="ECO:0000313" key="3">
    <source>
        <dbReference type="Proteomes" id="UP001597296"/>
    </source>
</evidence>
<keyword evidence="3" id="KW-1185">Reference proteome</keyword>
<dbReference type="Proteomes" id="UP001597296">
    <property type="component" value="Unassembled WGS sequence"/>
</dbReference>
<reference evidence="3" key="1">
    <citation type="journal article" date="2019" name="Int. J. Syst. Evol. Microbiol.">
        <title>The Global Catalogue of Microorganisms (GCM) 10K type strain sequencing project: providing services to taxonomists for standard genome sequencing and annotation.</title>
        <authorList>
            <consortium name="The Broad Institute Genomics Platform"/>
            <consortium name="The Broad Institute Genome Sequencing Center for Infectious Disease"/>
            <person name="Wu L."/>
            <person name="Ma J."/>
        </authorList>
    </citation>
    <scope>NUCLEOTIDE SEQUENCE [LARGE SCALE GENOMIC DNA]</scope>
    <source>
        <strain evidence="3">KCTC 15012</strain>
    </source>
</reference>
<dbReference type="RefSeq" id="WP_377314399.1">
    <property type="nucleotide sequence ID" value="NZ_JBHUIY010000004.1"/>
</dbReference>
<sequence>MGLFGGGGGGSAPAVATTVATKAASYADDAVQDAYESTRRRNAAAGTGATILTGGLGDSGKVGTATSSKTLLGQ</sequence>
<gene>
    <name evidence="2" type="ORF">ACFSNB_03050</name>
</gene>
<evidence type="ECO:0000313" key="2">
    <source>
        <dbReference type="EMBL" id="MFD2232776.1"/>
    </source>
</evidence>